<evidence type="ECO:0000313" key="1">
    <source>
        <dbReference type="EMBL" id="GAA4975592.1"/>
    </source>
</evidence>
<keyword evidence="2" id="KW-1185">Reference proteome</keyword>
<evidence type="ECO:0000313" key="2">
    <source>
        <dbReference type="Proteomes" id="UP001501195"/>
    </source>
</evidence>
<proteinExistence type="predicted"/>
<reference evidence="2" key="1">
    <citation type="journal article" date="2019" name="Int. J. Syst. Evol. Microbiol.">
        <title>The Global Catalogue of Microorganisms (GCM) 10K type strain sequencing project: providing services to taxonomists for standard genome sequencing and annotation.</title>
        <authorList>
            <consortium name="The Broad Institute Genomics Platform"/>
            <consortium name="The Broad Institute Genome Sequencing Center for Infectious Disease"/>
            <person name="Wu L."/>
            <person name="Ma J."/>
        </authorList>
    </citation>
    <scope>NUCLEOTIDE SEQUENCE [LARGE SCALE GENOMIC DNA]</scope>
    <source>
        <strain evidence="2">JCM 18126</strain>
    </source>
</reference>
<sequence length="153" mass="17541">MVDDGARYDVRHDPQEVQTLVLPASGWLLQWRSDACWREVQAEQYQAELDGMHQPMEEYEWVPWSGTYHPGGRGGGRWDGTATWWLLRGELPDGAWPEVVLADGQHPPILHVGKVWACEWVSPAQPATLRLGAEEHIAPFAEPLHRRHHRQRS</sequence>
<name>A0ABP9HPM8_9ACTN</name>
<dbReference type="RefSeq" id="WP_345711911.1">
    <property type="nucleotide sequence ID" value="NZ_BAABIL010000205.1"/>
</dbReference>
<dbReference type="EMBL" id="BAABIL010000205">
    <property type="protein sequence ID" value="GAA4975592.1"/>
    <property type="molecule type" value="Genomic_DNA"/>
</dbReference>
<dbReference type="Proteomes" id="UP001501195">
    <property type="component" value="Unassembled WGS sequence"/>
</dbReference>
<comment type="caution">
    <text evidence="1">The sequence shown here is derived from an EMBL/GenBank/DDBJ whole genome shotgun (WGS) entry which is preliminary data.</text>
</comment>
<protein>
    <submittedName>
        <fullName evidence="1">Uncharacterized protein</fullName>
    </submittedName>
</protein>
<accession>A0ABP9HPM8</accession>
<gene>
    <name evidence="1" type="ORF">GCM10023225_15890</name>
</gene>
<organism evidence="1 2">
    <name type="scientific">Kineococcus glutinatus</name>
    <dbReference type="NCBI Taxonomy" id="1070872"/>
    <lineage>
        <taxon>Bacteria</taxon>
        <taxon>Bacillati</taxon>
        <taxon>Actinomycetota</taxon>
        <taxon>Actinomycetes</taxon>
        <taxon>Kineosporiales</taxon>
        <taxon>Kineosporiaceae</taxon>
        <taxon>Kineococcus</taxon>
    </lineage>
</organism>